<dbReference type="PIRSF" id="PIRSF000521">
    <property type="entry name" value="Transaminase_4ab_Lys_Orn"/>
    <property type="match status" value="1"/>
</dbReference>
<gene>
    <name evidence="6" type="ORF">LPT13_11545</name>
</gene>
<dbReference type="Proteomes" id="UP001430755">
    <property type="component" value="Unassembled WGS sequence"/>
</dbReference>
<evidence type="ECO:0000256" key="3">
    <source>
        <dbReference type="ARBA" id="ARBA00022679"/>
    </source>
</evidence>
<evidence type="ECO:0000313" key="7">
    <source>
        <dbReference type="Proteomes" id="UP001430755"/>
    </source>
</evidence>
<dbReference type="InterPro" id="IPR015424">
    <property type="entry name" value="PyrdxlP-dep_Trfase"/>
</dbReference>
<keyword evidence="4 5" id="KW-0663">Pyridoxal phosphate</keyword>
<dbReference type="Gene3D" id="3.90.1150.10">
    <property type="entry name" value="Aspartate Aminotransferase, domain 1"/>
    <property type="match status" value="1"/>
</dbReference>
<dbReference type="SUPFAM" id="SSF53383">
    <property type="entry name" value="PLP-dependent transferases"/>
    <property type="match status" value="1"/>
</dbReference>
<comment type="cofactor">
    <cofactor evidence="1">
        <name>pyridoxal 5'-phosphate</name>
        <dbReference type="ChEBI" id="CHEBI:597326"/>
    </cofactor>
</comment>
<evidence type="ECO:0000256" key="4">
    <source>
        <dbReference type="ARBA" id="ARBA00022898"/>
    </source>
</evidence>
<dbReference type="InterPro" id="IPR015421">
    <property type="entry name" value="PyrdxlP-dep_Trfase_major"/>
</dbReference>
<dbReference type="EMBL" id="JAJMLW010000004">
    <property type="protein sequence ID" value="MCI2242980.1"/>
    <property type="molecule type" value="Genomic_DNA"/>
</dbReference>
<evidence type="ECO:0000313" key="6">
    <source>
        <dbReference type="EMBL" id="MCI2242980.1"/>
    </source>
</evidence>
<dbReference type="Pfam" id="PF00202">
    <property type="entry name" value="Aminotran_3"/>
    <property type="match status" value="1"/>
</dbReference>
<protein>
    <submittedName>
        <fullName evidence="6">Aminotransferase class III-fold pyridoxal phosphate-dependent enzyme</fullName>
    </submittedName>
</protein>
<dbReference type="PROSITE" id="PS00600">
    <property type="entry name" value="AA_TRANSFER_CLASS_3"/>
    <property type="match status" value="1"/>
</dbReference>
<keyword evidence="7" id="KW-1185">Reference proteome</keyword>
<dbReference type="GO" id="GO:0008483">
    <property type="term" value="F:transaminase activity"/>
    <property type="evidence" value="ECO:0007669"/>
    <property type="project" value="UniProtKB-KW"/>
</dbReference>
<evidence type="ECO:0000256" key="5">
    <source>
        <dbReference type="RuleBase" id="RU003560"/>
    </source>
</evidence>
<dbReference type="InterPro" id="IPR015422">
    <property type="entry name" value="PyrdxlP-dep_Trfase_small"/>
</dbReference>
<evidence type="ECO:0000256" key="2">
    <source>
        <dbReference type="ARBA" id="ARBA00022576"/>
    </source>
</evidence>
<dbReference type="CDD" id="cd00610">
    <property type="entry name" value="OAT_like"/>
    <property type="match status" value="1"/>
</dbReference>
<evidence type="ECO:0000256" key="1">
    <source>
        <dbReference type="ARBA" id="ARBA00001933"/>
    </source>
</evidence>
<keyword evidence="2 6" id="KW-0032">Aminotransferase</keyword>
<dbReference type="PANTHER" id="PTHR11986">
    <property type="entry name" value="AMINOTRANSFERASE CLASS III"/>
    <property type="match status" value="1"/>
</dbReference>
<organism evidence="6 7">
    <name type="scientific">Adlercreutzia faecimuris</name>
    <dbReference type="NCBI Taxonomy" id="2897341"/>
    <lineage>
        <taxon>Bacteria</taxon>
        <taxon>Bacillati</taxon>
        <taxon>Actinomycetota</taxon>
        <taxon>Coriobacteriia</taxon>
        <taxon>Eggerthellales</taxon>
        <taxon>Eggerthellaceae</taxon>
        <taxon>Adlercreutzia</taxon>
    </lineage>
</organism>
<keyword evidence="3" id="KW-0808">Transferase</keyword>
<reference evidence="6" key="1">
    <citation type="submission" date="2021-11" db="EMBL/GenBank/DDBJ databases">
        <title>A Novel Adlercreutzia Species, isolated from a Allomyrina dichotoma larva feces.</title>
        <authorList>
            <person name="Suh M.K."/>
        </authorList>
    </citation>
    <scope>NUCLEOTIDE SEQUENCE</scope>
    <source>
        <strain evidence="6">JBNU-10</strain>
    </source>
</reference>
<dbReference type="InterPro" id="IPR050103">
    <property type="entry name" value="Class-III_PLP-dep_AT"/>
</dbReference>
<comment type="caution">
    <text evidence="6">The sequence shown here is derived from an EMBL/GenBank/DDBJ whole genome shotgun (WGS) entry which is preliminary data.</text>
</comment>
<accession>A0ABS9WJD2</accession>
<sequence length="411" mass="43438">MSLQEQQSLESAYVMGTFARKPVEFVGGRGMTLVDDAGREYLDFLSGIGCDCLGHCPPVLVDAIGAQASQLIHVSNYFYIPQRGEVAAHLSDLLNRYAPEGEQGPWKTFFTNSGAESNECALKLARLHGRRRAQEAGGPDAPVPYHVVTVDASFHGRTMMTLAATAQPKFHVDFAPMPDGFYDVPRNDVAALEAVFAEHGAAICAVMLECVQGESGVHPMTPEFLAAARRLTREHGALLICDEVQCGIFRTGRPFGFQHYGVVPDVVAMAKGIAGGFPAGACAARAEVADLFAPGDHGTTFGGSCLAVAAAHAVLGELDAGGYEQRAAEAGAYLRERLAALPRVHDVRGLGLMVGCDLAEDAPSAPEVVAAALEAGFVLNATGPRTLRFLPPLICEKSHIDALVDTLAALI</sequence>
<dbReference type="InterPro" id="IPR049704">
    <property type="entry name" value="Aminotrans_3_PPA_site"/>
</dbReference>
<proteinExistence type="inferred from homology"/>
<dbReference type="Gene3D" id="3.40.640.10">
    <property type="entry name" value="Type I PLP-dependent aspartate aminotransferase-like (Major domain)"/>
    <property type="match status" value="1"/>
</dbReference>
<name>A0ABS9WJD2_9ACTN</name>
<dbReference type="RefSeq" id="WP_242166552.1">
    <property type="nucleotide sequence ID" value="NZ_JAJMLW010000004.1"/>
</dbReference>
<dbReference type="PANTHER" id="PTHR11986:SF79">
    <property type="entry name" value="ACETYLORNITHINE AMINOTRANSFERASE, MITOCHONDRIAL"/>
    <property type="match status" value="1"/>
</dbReference>
<dbReference type="InterPro" id="IPR005814">
    <property type="entry name" value="Aminotrans_3"/>
</dbReference>
<comment type="similarity">
    <text evidence="5">Belongs to the class-III pyridoxal-phosphate-dependent aminotransferase family.</text>
</comment>